<dbReference type="AlphaFoldDB" id="A0A7R8XCY1"/>
<evidence type="ECO:0000256" key="1">
    <source>
        <dbReference type="SAM" id="MobiDB-lite"/>
    </source>
</evidence>
<evidence type="ECO:0000313" key="2">
    <source>
        <dbReference type="EMBL" id="CAD7248206.1"/>
    </source>
</evidence>
<dbReference type="EMBL" id="CAJPEV010001742">
    <property type="protein sequence ID" value="CAG0894143.1"/>
    <property type="molecule type" value="Genomic_DNA"/>
</dbReference>
<feature type="region of interest" description="Disordered" evidence="1">
    <location>
        <begin position="1"/>
        <end position="20"/>
    </location>
</feature>
<feature type="region of interest" description="Disordered" evidence="1">
    <location>
        <begin position="490"/>
        <end position="519"/>
    </location>
</feature>
<gene>
    <name evidence="2" type="ORF">DSTB1V02_LOCUS8026</name>
</gene>
<name>A0A7R8XCY1_9CRUS</name>
<keyword evidence="3" id="KW-1185">Reference proteome</keyword>
<feature type="region of interest" description="Disordered" evidence="1">
    <location>
        <begin position="315"/>
        <end position="343"/>
    </location>
</feature>
<reference evidence="2" key="1">
    <citation type="submission" date="2020-11" db="EMBL/GenBank/DDBJ databases">
        <authorList>
            <person name="Tran Van P."/>
        </authorList>
    </citation>
    <scope>NUCLEOTIDE SEQUENCE</scope>
</reference>
<dbReference type="Proteomes" id="UP000677054">
    <property type="component" value="Unassembled WGS sequence"/>
</dbReference>
<evidence type="ECO:0000313" key="3">
    <source>
        <dbReference type="Proteomes" id="UP000677054"/>
    </source>
</evidence>
<accession>A0A7R8XCY1</accession>
<evidence type="ECO:0008006" key="4">
    <source>
        <dbReference type="Google" id="ProtNLM"/>
    </source>
</evidence>
<protein>
    <recommendedName>
        <fullName evidence="4">Tastin</fullName>
    </recommendedName>
</protein>
<dbReference type="EMBL" id="LR901259">
    <property type="protein sequence ID" value="CAD7248206.1"/>
    <property type="molecule type" value="Genomic_DNA"/>
</dbReference>
<feature type="compositionally biased region" description="Low complexity" evidence="1">
    <location>
        <begin position="501"/>
        <end position="519"/>
    </location>
</feature>
<organism evidence="2">
    <name type="scientific">Darwinula stevensoni</name>
    <dbReference type="NCBI Taxonomy" id="69355"/>
    <lineage>
        <taxon>Eukaryota</taxon>
        <taxon>Metazoa</taxon>
        <taxon>Ecdysozoa</taxon>
        <taxon>Arthropoda</taxon>
        <taxon>Crustacea</taxon>
        <taxon>Oligostraca</taxon>
        <taxon>Ostracoda</taxon>
        <taxon>Podocopa</taxon>
        <taxon>Podocopida</taxon>
        <taxon>Darwinulocopina</taxon>
        <taxon>Darwinuloidea</taxon>
        <taxon>Darwinulidae</taxon>
        <taxon>Darwinula</taxon>
    </lineage>
</organism>
<proteinExistence type="predicted"/>
<sequence>MHGPRKIRIRPNTPEEAPLQQYCQPGPSKAWSKDPVILSLKVRKVVRKTEPRPSVLGMAAQVLPKSSALAFPVTGTRPPPDHGSQPATRGLMERSGRESLYPVMRAKENLPPAGIMESELLPATSQKPLKQSRDTALKNPQNCMPMHVASVKNRSRGVPLARSLFKGPLGETPVPLSANKKKGVCQEKSPLKKSTNLESRIPVVCSKAPVHHEEKNGKPFHSIPLHGEDTKEFLQNEAFTKNRMDNDLSMLRKSISRRMSLAQNKVSKSPTSISMHLRHQSMCSGEDEVVIKAHEADDVSSEKNWNSSNVAGELKCQSSPIEKPNPAAPLDMKKGHSKCPSSDVRRGVNLSPLDAILARLTGSVEKAVIIDTINQDDLGNGKIIICFAQKNENSSSLLRDAATQTEVSQGVKGSPWISANQVNGQFMLHPISFLFQMTGGMKSSRKSLQNFKALKESFPILQTPRRGCSDPDILNPLGLREAILQSLDDLYDEDSGSPGHPLSVSLPSLQSSSSPITYT</sequence>